<dbReference type="CDD" id="cd06091">
    <property type="entry name" value="KOW_NusG"/>
    <property type="match status" value="1"/>
</dbReference>
<feature type="domain" description="KOW" evidence="2">
    <location>
        <begin position="441"/>
        <end position="468"/>
    </location>
</feature>
<evidence type="ECO:0000313" key="4">
    <source>
        <dbReference type="Proteomes" id="UP000092154"/>
    </source>
</evidence>
<feature type="region of interest" description="Disordered" evidence="1">
    <location>
        <begin position="115"/>
        <end position="181"/>
    </location>
</feature>
<keyword evidence="4" id="KW-1185">Reference proteome</keyword>
<gene>
    <name evidence="3" type="ORF">K503DRAFT_805196</name>
</gene>
<dbReference type="Proteomes" id="UP000092154">
    <property type="component" value="Unassembled WGS sequence"/>
</dbReference>
<reference evidence="3 4" key="1">
    <citation type="submission" date="2016-06" db="EMBL/GenBank/DDBJ databases">
        <title>Comparative genomics of the ectomycorrhizal sister species Rhizopogon vinicolor and Rhizopogon vesiculosus (Basidiomycota: Boletales) reveals a divergence of the mating type B locus.</title>
        <authorList>
            <consortium name="DOE Joint Genome Institute"/>
            <person name="Mujic A.B."/>
            <person name="Kuo A."/>
            <person name="Tritt A."/>
            <person name="Lipzen A."/>
            <person name="Chen C."/>
            <person name="Johnson J."/>
            <person name="Sharma A."/>
            <person name="Barry K."/>
            <person name="Grigoriev I.V."/>
            <person name="Spatafora J.W."/>
        </authorList>
    </citation>
    <scope>NUCLEOTIDE SEQUENCE [LARGE SCALE GENOMIC DNA]</scope>
    <source>
        <strain evidence="3 4">AM-OR11-026</strain>
    </source>
</reference>
<organism evidence="3 4">
    <name type="scientific">Rhizopogon vinicolor AM-OR11-026</name>
    <dbReference type="NCBI Taxonomy" id="1314800"/>
    <lineage>
        <taxon>Eukaryota</taxon>
        <taxon>Fungi</taxon>
        <taxon>Dikarya</taxon>
        <taxon>Basidiomycota</taxon>
        <taxon>Agaricomycotina</taxon>
        <taxon>Agaricomycetes</taxon>
        <taxon>Agaricomycetidae</taxon>
        <taxon>Boletales</taxon>
        <taxon>Suillineae</taxon>
        <taxon>Rhizopogonaceae</taxon>
        <taxon>Rhizopogon</taxon>
    </lineage>
</organism>
<dbReference type="EMBL" id="KV448997">
    <property type="protein sequence ID" value="OAX32478.1"/>
    <property type="molecule type" value="Genomic_DNA"/>
</dbReference>
<dbReference type="STRING" id="1314800.A0A1B7MIS6"/>
<dbReference type="InParanoid" id="A0A1B7MIS6"/>
<evidence type="ECO:0000259" key="2">
    <source>
        <dbReference type="SMART" id="SM00739"/>
    </source>
</evidence>
<feature type="compositionally biased region" description="Acidic residues" evidence="1">
    <location>
        <begin position="147"/>
        <end position="162"/>
    </location>
</feature>
<feature type="region of interest" description="Disordered" evidence="1">
    <location>
        <begin position="779"/>
        <end position="817"/>
    </location>
</feature>
<feature type="domain" description="KOW" evidence="2">
    <location>
        <begin position="949"/>
        <end position="976"/>
    </location>
</feature>
<dbReference type="OrthoDB" id="28901at2759"/>
<sequence>MAKRAGFHDGAPTPKRTRNDEGITSSSSLADEGAWSILAQFLSTDMTFPLMEEALSSYLGARYCPDDWKDARDALFSGDGDDSIALANLLALRDTHVLQSSGSSDISGPQKELTLTPALKTYERIPNAHAQRPRKRSKPKNPYIDIEAGEDDEDEDEMEFTDDSLRDREVGSEDGGPSVRLPNVRRLARSSAKDRLATAIDDIVIRYEEDVPSSSQDSHPYRAVPSTGAIENCMYLLYVHRTATKYIAEQLQRKGFPVTVSPWVAGQLYVVSDSPKTIAASLPASHSLSVKQYIRITEEDREAVERSHPKLPNPGWVKIKQGKYKNDIGYVFDSEQSNDFVAVLIPPREFPYPMPQGSVGLFDRSRLPNNETVSDIIRDEKVVGWMYRGERYYMGLLLKNFHRDHLEPVTYPHADDIQLHLQSEWDKPFFTKSLVAFSMQFLHVGDVVRVISGEVRSEIGTVVSIDHVLGSVHLSLDGYKEEIEVLLQDVERIFWVGDTVRVVAGSYLGLEGHILQMNEGIFHLCKAISNKEVQVPKYYLDRRPLNHALHPQLPAQQHLEPPLESVSLQIGDSIEVFAGEHMGKCGIVDRFPTGGTDLWFRESSINHDDKSSGPLTIQVPTAVVRQTNLRNTLKFTKERGYDVKPGDVVSVARGPKFGTEGVVQMVDLPNAHLTLVSTDQLLITVPIEFVMKLQNVNTDSFNNVIGKEVFVIGGEWKGYRATLYGLGLDTCMVALHGQTRTTLKRRDVATRYAMRLNGMILTGADLASFCEMQRGSYLSSQDRSITPPPINIVPSSSSASINPDTGPSSSKWSSWSASPEEIDMAGTSSSVTVPISSTGDPCIVTAQDTLNNLDARAEKLPDSGPLHWLMSREFFSQLSMYRKVLKVSPSFMGGKLHNRFVSAACPDPFLGEDGPAPEGCIAVSCTSSSAGARLQHYYIPAKDLSPAPPRKKNQACLVLDGDHRGSILTVEKCNVKTNTVVIGTPAVTMHFDQIYLVQLAQDMMR</sequence>
<protein>
    <recommendedName>
        <fullName evidence="2">KOW domain-containing protein</fullName>
    </recommendedName>
</protein>
<dbReference type="InterPro" id="IPR005824">
    <property type="entry name" value="KOW"/>
</dbReference>
<dbReference type="AlphaFoldDB" id="A0A1B7MIS6"/>
<feature type="region of interest" description="Disordered" evidence="1">
    <location>
        <begin position="1"/>
        <end position="27"/>
    </location>
</feature>
<dbReference type="Gene3D" id="2.30.30.30">
    <property type="match status" value="2"/>
</dbReference>
<evidence type="ECO:0000256" key="1">
    <source>
        <dbReference type="SAM" id="MobiDB-lite"/>
    </source>
</evidence>
<dbReference type="InterPro" id="IPR014722">
    <property type="entry name" value="Rib_uL2_dom2"/>
</dbReference>
<dbReference type="SMART" id="SM00739">
    <property type="entry name" value="KOW"/>
    <property type="match status" value="5"/>
</dbReference>
<feature type="domain" description="KOW" evidence="2">
    <location>
        <begin position="642"/>
        <end position="669"/>
    </location>
</feature>
<dbReference type="SUPFAM" id="SSF50104">
    <property type="entry name" value="Translation proteins SH3-like domain"/>
    <property type="match status" value="1"/>
</dbReference>
<feature type="domain" description="KOW" evidence="2">
    <location>
        <begin position="567"/>
        <end position="594"/>
    </location>
</feature>
<accession>A0A1B7MIS6</accession>
<name>A0A1B7MIS6_9AGAM</name>
<proteinExistence type="predicted"/>
<feature type="compositionally biased region" description="Low complexity" evidence="1">
    <location>
        <begin position="792"/>
        <end position="817"/>
    </location>
</feature>
<feature type="domain" description="KOW" evidence="2">
    <location>
        <begin position="493"/>
        <end position="520"/>
    </location>
</feature>
<evidence type="ECO:0000313" key="3">
    <source>
        <dbReference type="EMBL" id="OAX32478.1"/>
    </source>
</evidence>
<dbReference type="InterPro" id="IPR008991">
    <property type="entry name" value="Translation_prot_SH3-like_sf"/>
</dbReference>